<dbReference type="Proteomes" id="UP001233172">
    <property type="component" value="Unassembled WGS sequence"/>
</dbReference>
<sequence length="141" mass="16301">MTSDGQGALTHRNVIWPPHSGDMFDWWSCSPEGGVLKSRQPAPVPLPRKRLPLRRDQLCWPVCKGATPQNTLSATLNPMGDCEVSRDYWPDKKKKEKFPEHQRQPFVPTLAPNQFGLIKYPPPYTYYCRRRDTPLTFVHKI</sequence>
<accession>A0AAD8F2K4</accession>
<dbReference type="EMBL" id="JASAOG010000146">
    <property type="protein sequence ID" value="KAK0047749.1"/>
    <property type="molecule type" value="Genomic_DNA"/>
</dbReference>
<comment type="caution">
    <text evidence="1">The sequence shown here is derived from an EMBL/GenBank/DDBJ whole genome shotgun (WGS) entry which is preliminary data.</text>
</comment>
<reference evidence="1" key="1">
    <citation type="journal article" date="2023" name="PLoS Negl. Trop. Dis.">
        <title>A genome sequence for Biomphalaria pfeifferi, the major vector snail for the human-infecting parasite Schistosoma mansoni.</title>
        <authorList>
            <person name="Bu L."/>
            <person name="Lu L."/>
            <person name="Laidemitt M.R."/>
            <person name="Zhang S.M."/>
            <person name="Mutuku M."/>
            <person name="Mkoji G."/>
            <person name="Steinauer M."/>
            <person name="Loker E.S."/>
        </authorList>
    </citation>
    <scope>NUCLEOTIDE SEQUENCE</scope>
    <source>
        <strain evidence="1">KasaAsao</strain>
    </source>
</reference>
<evidence type="ECO:0000313" key="2">
    <source>
        <dbReference type="Proteomes" id="UP001233172"/>
    </source>
</evidence>
<protein>
    <submittedName>
        <fullName evidence="1">Uncharacterized protein</fullName>
    </submittedName>
</protein>
<reference evidence="1" key="2">
    <citation type="submission" date="2023-04" db="EMBL/GenBank/DDBJ databases">
        <authorList>
            <person name="Bu L."/>
            <person name="Lu L."/>
            <person name="Laidemitt M.R."/>
            <person name="Zhang S.M."/>
            <person name="Mutuku M."/>
            <person name="Mkoji G."/>
            <person name="Steinauer M."/>
            <person name="Loker E.S."/>
        </authorList>
    </citation>
    <scope>NUCLEOTIDE SEQUENCE</scope>
    <source>
        <strain evidence="1">KasaAsao</strain>
        <tissue evidence="1">Whole Snail</tissue>
    </source>
</reference>
<organism evidence="1 2">
    <name type="scientific">Biomphalaria pfeifferi</name>
    <name type="common">Bloodfluke planorb</name>
    <name type="synonym">Freshwater snail</name>
    <dbReference type="NCBI Taxonomy" id="112525"/>
    <lineage>
        <taxon>Eukaryota</taxon>
        <taxon>Metazoa</taxon>
        <taxon>Spiralia</taxon>
        <taxon>Lophotrochozoa</taxon>
        <taxon>Mollusca</taxon>
        <taxon>Gastropoda</taxon>
        <taxon>Heterobranchia</taxon>
        <taxon>Euthyneura</taxon>
        <taxon>Panpulmonata</taxon>
        <taxon>Hygrophila</taxon>
        <taxon>Lymnaeoidea</taxon>
        <taxon>Planorbidae</taxon>
        <taxon>Biomphalaria</taxon>
    </lineage>
</organism>
<keyword evidence="2" id="KW-1185">Reference proteome</keyword>
<proteinExistence type="predicted"/>
<gene>
    <name evidence="1" type="ORF">Bpfe_022789</name>
</gene>
<name>A0AAD8F2K4_BIOPF</name>
<evidence type="ECO:0000313" key="1">
    <source>
        <dbReference type="EMBL" id="KAK0047749.1"/>
    </source>
</evidence>
<dbReference type="AlphaFoldDB" id="A0AAD8F2K4"/>